<dbReference type="Pfam" id="PF00001">
    <property type="entry name" value="7tm_1"/>
    <property type="match status" value="1"/>
</dbReference>
<dbReference type="GO" id="GO:0004930">
    <property type="term" value="F:G protein-coupled receptor activity"/>
    <property type="evidence" value="ECO:0007669"/>
    <property type="project" value="InterPro"/>
</dbReference>
<dbReference type="InterPro" id="IPR017452">
    <property type="entry name" value="GPCR_Rhodpsn_7TM"/>
</dbReference>
<name>A0A2A6CMR3_PRIPA</name>
<gene>
    <name evidence="5" type="primary">WBGene00279475</name>
</gene>
<accession>A0A8R1V0A1</accession>
<reference evidence="5" key="2">
    <citation type="submission" date="2022-06" db="UniProtKB">
        <authorList>
            <consortium name="EnsemblMetazoa"/>
        </authorList>
    </citation>
    <scope>IDENTIFICATION</scope>
    <source>
        <strain evidence="5">PS312</strain>
    </source>
</reference>
<dbReference type="Proteomes" id="UP000005239">
    <property type="component" value="Unassembled WGS sequence"/>
</dbReference>
<dbReference type="CDD" id="cd00637">
    <property type="entry name" value="7tm_classA_rhodopsin-like"/>
    <property type="match status" value="1"/>
</dbReference>
<keyword evidence="2" id="KW-0812">Transmembrane</keyword>
<evidence type="ECO:0000313" key="5">
    <source>
        <dbReference type="EnsemblMetazoa" id="PPA41106.1"/>
    </source>
</evidence>
<accession>A0A2A6CMR3</accession>
<evidence type="ECO:0000256" key="2">
    <source>
        <dbReference type="ARBA" id="ARBA00022692"/>
    </source>
</evidence>
<proteinExistence type="predicted"/>
<evidence type="ECO:0000256" key="1">
    <source>
        <dbReference type="ARBA" id="ARBA00004370"/>
    </source>
</evidence>
<dbReference type="EnsemblMetazoa" id="PPA41106.1">
    <property type="protein sequence ID" value="PPA41106.1"/>
    <property type="gene ID" value="WBGene00279475"/>
</dbReference>
<keyword evidence="6" id="KW-1185">Reference proteome</keyword>
<reference evidence="6" key="1">
    <citation type="journal article" date="2008" name="Nat. Genet.">
        <title>The Pristionchus pacificus genome provides a unique perspective on nematode lifestyle and parasitism.</title>
        <authorList>
            <person name="Dieterich C."/>
            <person name="Clifton S.W."/>
            <person name="Schuster L.N."/>
            <person name="Chinwalla A."/>
            <person name="Delehaunty K."/>
            <person name="Dinkelacker I."/>
            <person name="Fulton L."/>
            <person name="Fulton R."/>
            <person name="Godfrey J."/>
            <person name="Minx P."/>
            <person name="Mitreva M."/>
            <person name="Roeseler W."/>
            <person name="Tian H."/>
            <person name="Witte H."/>
            <person name="Yang S.P."/>
            <person name="Wilson R.K."/>
            <person name="Sommer R.J."/>
        </authorList>
    </citation>
    <scope>NUCLEOTIDE SEQUENCE [LARGE SCALE GENOMIC DNA]</scope>
    <source>
        <strain evidence="6">PS312</strain>
    </source>
</reference>
<sequence>MSCLNETFEFTLEQLSFGAFFTLPERADDRLVVGLWLIPAIYGTFANILLIATVLRSKDLRSNPSYYLLTHIAFCNLAIPQFEIFYRLVGIVFRQAYLISNYSPLTISFGLQFTWWIFVFELTLTAINRFVCIFFVGRYDGLFTRRSMLGAVVVTSIAGVVMCVPHMRHVRSAHASLLPRRLQHFFRLFDEWTSAYYPSSTWYIQFDYVVTLTTIGIIIVCYLGVGWRLREKKAVASGGKGRDQLRIALQVGAMCSIYVFNSVLWNIIPYIAASKWVNAAFTSTNSIQAGLHPTIAFVFNSQIRKALLGGSKQQLRASVVTVSSTASTKSR</sequence>
<protein>
    <submittedName>
        <fullName evidence="5">G protein-coupled receptor</fullName>
    </submittedName>
</protein>
<dbReference type="InterPro" id="IPR000276">
    <property type="entry name" value="GPCR_Rhodpsn"/>
</dbReference>
<dbReference type="PANTHER" id="PTHR22718:SF34">
    <property type="entry name" value="G-PROTEIN COUPLED RECEPTORS FAMILY 1 PROFILE DOMAIN-CONTAINING PROTEIN"/>
    <property type="match status" value="1"/>
</dbReference>
<dbReference type="GO" id="GO:0016020">
    <property type="term" value="C:membrane"/>
    <property type="evidence" value="ECO:0007669"/>
    <property type="project" value="UniProtKB-SubCell"/>
</dbReference>
<dbReference type="AlphaFoldDB" id="A0A2A6CMR3"/>
<dbReference type="PROSITE" id="PS50262">
    <property type="entry name" value="G_PROTEIN_RECEP_F1_2"/>
    <property type="match status" value="1"/>
</dbReference>
<evidence type="ECO:0000256" key="3">
    <source>
        <dbReference type="ARBA" id="ARBA00022989"/>
    </source>
</evidence>
<comment type="subcellular location">
    <subcellularLocation>
        <location evidence="1">Membrane</location>
    </subcellularLocation>
</comment>
<keyword evidence="3" id="KW-1133">Transmembrane helix</keyword>
<dbReference type="SUPFAM" id="SSF81321">
    <property type="entry name" value="Family A G protein-coupled receptor-like"/>
    <property type="match status" value="1"/>
</dbReference>
<organism evidence="5 6">
    <name type="scientific">Pristionchus pacificus</name>
    <name type="common">Parasitic nematode worm</name>
    <dbReference type="NCBI Taxonomy" id="54126"/>
    <lineage>
        <taxon>Eukaryota</taxon>
        <taxon>Metazoa</taxon>
        <taxon>Ecdysozoa</taxon>
        <taxon>Nematoda</taxon>
        <taxon>Chromadorea</taxon>
        <taxon>Rhabditida</taxon>
        <taxon>Rhabditina</taxon>
        <taxon>Diplogasteromorpha</taxon>
        <taxon>Diplogasteroidea</taxon>
        <taxon>Neodiplogasteridae</taxon>
        <taxon>Pristionchus</taxon>
    </lineage>
</organism>
<dbReference type="PANTHER" id="PTHR22718">
    <property type="entry name" value="SERPENTINE RECEPTOR, CLASS X"/>
    <property type="match status" value="1"/>
</dbReference>
<evidence type="ECO:0000313" key="6">
    <source>
        <dbReference type="Proteomes" id="UP000005239"/>
    </source>
</evidence>
<dbReference type="Gene3D" id="1.20.1070.10">
    <property type="entry name" value="Rhodopsin 7-helix transmembrane proteins"/>
    <property type="match status" value="1"/>
</dbReference>
<evidence type="ECO:0000256" key="4">
    <source>
        <dbReference type="ARBA" id="ARBA00023136"/>
    </source>
</evidence>
<keyword evidence="4" id="KW-0472">Membrane</keyword>